<protein>
    <submittedName>
        <fullName evidence="2">Regulator of chromosome condensation (RCC1) family protein</fullName>
    </submittedName>
</protein>
<feature type="region of interest" description="Disordered" evidence="1">
    <location>
        <begin position="1"/>
        <end position="32"/>
    </location>
</feature>
<accession>A0A1D6NA28</accession>
<dbReference type="EMBL" id="CM007649">
    <property type="protein sequence ID" value="ONM37401.1"/>
    <property type="molecule type" value="Genomic_DNA"/>
</dbReference>
<proteinExistence type="predicted"/>
<dbReference type="InterPro" id="IPR009091">
    <property type="entry name" value="RCC1/BLIP-II"/>
</dbReference>
<feature type="compositionally biased region" description="Low complexity" evidence="1">
    <location>
        <begin position="20"/>
        <end position="32"/>
    </location>
</feature>
<dbReference type="SUPFAM" id="SSF50985">
    <property type="entry name" value="RCC1/BLIP-II"/>
    <property type="match status" value="1"/>
</dbReference>
<dbReference type="AlphaFoldDB" id="A0A1D6NA28"/>
<organism evidence="2">
    <name type="scientific">Zea mays</name>
    <name type="common">Maize</name>
    <dbReference type="NCBI Taxonomy" id="4577"/>
    <lineage>
        <taxon>Eukaryota</taxon>
        <taxon>Viridiplantae</taxon>
        <taxon>Streptophyta</taxon>
        <taxon>Embryophyta</taxon>
        <taxon>Tracheophyta</taxon>
        <taxon>Spermatophyta</taxon>
        <taxon>Magnoliopsida</taxon>
        <taxon>Liliopsida</taxon>
        <taxon>Poales</taxon>
        <taxon>Poaceae</taxon>
        <taxon>PACMAD clade</taxon>
        <taxon>Panicoideae</taxon>
        <taxon>Andropogonodae</taxon>
        <taxon>Andropogoneae</taxon>
        <taxon>Tripsacinae</taxon>
        <taxon>Zea</taxon>
    </lineage>
</organism>
<sequence>MRYGGGSQRRKRRWSGRGAGARARTGSWGTADSTTTTFRSRCFSRLDAAAVSLSSLVAAPTLSPSQFLFSDSGQLFMCGDGSFGQLGTGDNLSRNFPFEVAYFNATHIEKLAFGMRHSLVLLKGK</sequence>
<name>A0A1D6NA28_MAIZE</name>
<dbReference type="ExpressionAtlas" id="A0A1D6NA28">
    <property type="expression patterns" value="baseline and differential"/>
</dbReference>
<dbReference type="PROSITE" id="PS50012">
    <property type="entry name" value="RCC1_3"/>
    <property type="match status" value="1"/>
</dbReference>
<dbReference type="Pfam" id="PF00415">
    <property type="entry name" value="RCC1"/>
    <property type="match status" value="1"/>
</dbReference>
<dbReference type="InterPro" id="IPR000408">
    <property type="entry name" value="Reg_chr_condens"/>
</dbReference>
<gene>
    <name evidence="2" type="ORF">ZEAMMB73_Zm00001d043280</name>
</gene>
<evidence type="ECO:0000256" key="1">
    <source>
        <dbReference type="SAM" id="MobiDB-lite"/>
    </source>
</evidence>
<reference evidence="2" key="1">
    <citation type="submission" date="2015-12" db="EMBL/GenBank/DDBJ databases">
        <title>Update maize B73 reference genome by single molecule sequencing technologies.</title>
        <authorList>
            <consortium name="Maize Genome Sequencing Project"/>
            <person name="Ware D."/>
        </authorList>
    </citation>
    <scope>NUCLEOTIDE SEQUENCE [LARGE SCALE GENOMIC DNA]</scope>
    <source>
        <tissue evidence="2">Seedling</tissue>
    </source>
</reference>
<dbReference type="Gene3D" id="2.130.10.30">
    <property type="entry name" value="Regulator of chromosome condensation 1/beta-lactamase-inhibitor protein II"/>
    <property type="match status" value="1"/>
</dbReference>
<evidence type="ECO:0000313" key="2">
    <source>
        <dbReference type="EMBL" id="ONM37401.1"/>
    </source>
</evidence>